<accession>A0A1F5YKU4</accession>
<sequence length="301" mass="33454">MSEKTIKISNVPAAECGCSRNAGQARNPAGLWSRSVSLPGMIIESLLAVALLLCAARGLEAQDPPARLDPPTKATLSLEQLIYPPSSLCLLEARGAAIEYPFQADYFRKDLLAYLRSADYLTVKTEEEVSPIISRNRLQVPETYEQKTLARICQVTDCEYLAYLRLIAFEKDLHDGFTIPVLLHRNKVTFSAELDVAIVDGKTGSLHYSDKVIGRGSARRGLQLYPVTEDPALHLNFQEKETLARMCMQNLARRTFEAVLAGIHKTLGDKFICYWGSEVHIISEKTGLCPICGSRLVKIKR</sequence>
<dbReference type="AlphaFoldDB" id="A0A1F5YKU4"/>
<gene>
    <name evidence="1" type="ORF">A3F83_05775</name>
</gene>
<evidence type="ECO:0000313" key="2">
    <source>
        <dbReference type="Proteomes" id="UP000179129"/>
    </source>
</evidence>
<comment type="caution">
    <text evidence="1">The sequence shown here is derived from an EMBL/GenBank/DDBJ whole genome shotgun (WGS) entry which is preliminary data.</text>
</comment>
<name>A0A1F5YKU4_9BACT</name>
<evidence type="ECO:0000313" key="1">
    <source>
        <dbReference type="EMBL" id="OGG00828.1"/>
    </source>
</evidence>
<proteinExistence type="predicted"/>
<reference evidence="1 2" key="1">
    <citation type="journal article" date="2016" name="Nat. Commun.">
        <title>Thousands of microbial genomes shed light on interconnected biogeochemical processes in an aquifer system.</title>
        <authorList>
            <person name="Anantharaman K."/>
            <person name="Brown C.T."/>
            <person name="Hug L.A."/>
            <person name="Sharon I."/>
            <person name="Castelle C.J."/>
            <person name="Probst A.J."/>
            <person name="Thomas B.C."/>
            <person name="Singh A."/>
            <person name="Wilkins M.J."/>
            <person name="Karaoz U."/>
            <person name="Brodie E.L."/>
            <person name="Williams K.H."/>
            <person name="Hubbard S.S."/>
            <person name="Banfield J.F."/>
        </authorList>
    </citation>
    <scope>NUCLEOTIDE SEQUENCE [LARGE SCALE GENOMIC DNA]</scope>
</reference>
<protein>
    <submittedName>
        <fullName evidence="1">Uncharacterized protein</fullName>
    </submittedName>
</protein>
<dbReference type="STRING" id="1817867.A3F83_05775"/>
<dbReference type="EMBL" id="MFIX01000239">
    <property type="protein sequence ID" value="OGG00828.1"/>
    <property type="molecule type" value="Genomic_DNA"/>
</dbReference>
<organism evidence="1 2">
    <name type="scientific">Candidatus Glassbacteria bacterium RIFCSPLOWO2_12_FULL_58_11</name>
    <dbReference type="NCBI Taxonomy" id="1817867"/>
    <lineage>
        <taxon>Bacteria</taxon>
        <taxon>Candidatus Glassiibacteriota</taxon>
    </lineage>
</organism>
<dbReference type="Proteomes" id="UP000179129">
    <property type="component" value="Unassembled WGS sequence"/>
</dbReference>